<evidence type="ECO:0000256" key="1">
    <source>
        <dbReference type="ARBA" id="ARBA00004651"/>
    </source>
</evidence>
<evidence type="ECO:0000313" key="17">
    <source>
        <dbReference type="EMBL" id="NEU68744.1"/>
    </source>
</evidence>
<dbReference type="GO" id="GO:0005886">
    <property type="term" value="C:plasma membrane"/>
    <property type="evidence" value="ECO:0007669"/>
    <property type="project" value="UniProtKB-SubCell"/>
</dbReference>
<feature type="region of interest" description="Disordered" evidence="14">
    <location>
        <begin position="241"/>
        <end position="270"/>
    </location>
</feature>
<dbReference type="AlphaFoldDB" id="A0A6M0IKR1"/>
<evidence type="ECO:0000256" key="6">
    <source>
        <dbReference type="ARBA" id="ARBA00022741"/>
    </source>
</evidence>
<evidence type="ECO:0000256" key="4">
    <source>
        <dbReference type="ARBA" id="ARBA00022618"/>
    </source>
</evidence>
<keyword evidence="9 15" id="KW-1133">Transmembrane helix</keyword>
<feature type="transmembrane region" description="Helical" evidence="15">
    <location>
        <begin position="118"/>
        <end position="141"/>
    </location>
</feature>
<feature type="transmembrane region" description="Helical" evidence="15">
    <location>
        <begin position="162"/>
        <end position="180"/>
    </location>
</feature>
<evidence type="ECO:0000256" key="3">
    <source>
        <dbReference type="ARBA" id="ARBA00022475"/>
    </source>
</evidence>
<evidence type="ECO:0000256" key="14">
    <source>
        <dbReference type="SAM" id="MobiDB-lite"/>
    </source>
</evidence>
<comment type="caution">
    <text evidence="17">The sequence shown here is derived from an EMBL/GenBank/DDBJ whole genome shotgun (WGS) entry which is preliminary data.</text>
</comment>
<feature type="domain" description="FtsK" evidence="16">
    <location>
        <begin position="517"/>
        <end position="722"/>
    </location>
</feature>
<dbReference type="InterPro" id="IPR002543">
    <property type="entry name" value="FtsK_dom"/>
</dbReference>
<evidence type="ECO:0000256" key="9">
    <source>
        <dbReference type="ARBA" id="ARBA00022989"/>
    </source>
</evidence>
<sequence>MVQPTTSPRQNTVRQPTADRTRQTVPRPGRDNGAAGKLRDKGPSLDWGAALDRWFSDQRSTLTLGVLLMLVAVGLFAAFISYLTTGQADQSVVGSAFSQPLAESGQETRNWAGLVGAFIAHVFVFRWFGVGALTLPIIMFLAGYKLALRRELLPLSRATTGLLFLAVWSSLLLGYIVLVTDSAETSSVWCGGIGYEFNVSLYSLFGWGNLAFIAFIFFFFVIYFFDVRNIKIPSLSIPDFSGSTGPGSSKRPDATLQSYEESELEDEDEVLVDKAPAPVSNEFVADEPDEEPVVATKPPEPEPFTESTAPETPAPVQEAMPKPTGVTLTIKNRESVTDEVGADQGELSATPSPTFEPDPFQEDDLVALHGLYDPTLDLPQYQYPVNELLTDYQNNRKAQVSEDELTANKEKIESTLRNFGIEIDSIQASIGPTVTLYEIVPAKGVRISKIKSLEDDIALNLSALGIRIIAPMPGMGTIGIEVPNKNREMVSMRSVIMSDVFSSSKFDLPIVLGKTISNEIYVADLAKMPHLLMAGATGQGKSVGLNVLLTSLIYKKHPSQLKLVLVDPKKVELTLFNKLERHFLAKLPDAEEPIITDTKKVVNTLNSLCIEMDNRYNLLKDAGCRNLKEYNAKFVKRRLNPDKGHRFLPYIVLIIDELADLMMTAGKEVEQPIARLAQLARAIGIHLVVATQRPSVNVITGLIKANFPARLSFKVTSKIDSRTILDAGGAEQLVGMGDMLLSSNSDIIRLQCPFVDTNEIEDLCDFVGNQRGYDDAYVLPEFVGDDGGQSDDKDIDLDNRDPMFDEAARLIVIHQQGSTSLIQRKLKLGYNRAGRLIDQLEAAKIVGSFEGSKARDVLVQDLQMLEEILKRLKGE</sequence>
<keyword evidence="4" id="KW-0132">Cell division</keyword>
<dbReference type="InterPro" id="IPR018541">
    <property type="entry name" value="Ftsk_gamma"/>
</dbReference>
<evidence type="ECO:0000259" key="16">
    <source>
        <dbReference type="PROSITE" id="PS50901"/>
    </source>
</evidence>
<feature type="transmembrane region" description="Helical" evidence="15">
    <location>
        <begin position="200"/>
        <end position="225"/>
    </location>
</feature>
<dbReference type="RefSeq" id="WP_164041246.1">
    <property type="nucleotide sequence ID" value="NZ_JAAGNZ010000002.1"/>
</dbReference>
<dbReference type="PANTHER" id="PTHR22683">
    <property type="entry name" value="SPORULATION PROTEIN RELATED"/>
    <property type="match status" value="1"/>
</dbReference>
<dbReference type="Gene3D" id="1.10.10.10">
    <property type="entry name" value="Winged helix-like DNA-binding domain superfamily/Winged helix DNA-binding domain"/>
    <property type="match status" value="1"/>
</dbReference>
<accession>A0A6M0IKR1</accession>
<keyword evidence="18" id="KW-1185">Reference proteome</keyword>
<evidence type="ECO:0000256" key="10">
    <source>
        <dbReference type="ARBA" id="ARBA00023125"/>
    </source>
</evidence>
<dbReference type="Pfam" id="PF13491">
    <property type="entry name" value="FtsK_4TM"/>
    <property type="match status" value="1"/>
</dbReference>
<dbReference type="EMBL" id="JAAGNZ010000002">
    <property type="protein sequence ID" value="NEU68744.1"/>
    <property type="molecule type" value="Genomic_DNA"/>
</dbReference>
<keyword evidence="11 15" id="KW-0472">Membrane</keyword>
<feature type="compositionally biased region" description="Acidic residues" evidence="14">
    <location>
        <begin position="260"/>
        <end position="270"/>
    </location>
</feature>
<dbReference type="SUPFAM" id="SSF46785">
    <property type="entry name" value="Winged helix' DNA-binding domain"/>
    <property type="match status" value="1"/>
</dbReference>
<protein>
    <submittedName>
        <fullName evidence="17">DNA translocase FtsK</fullName>
    </submittedName>
</protein>
<feature type="region of interest" description="Disordered" evidence="14">
    <location>
        <begin position="1"/>
        <end position="41"/>
    </location>
</feature>
<dbReference type="Gene3D" id="3.30.980.40">
    <property type="match status" value="1"/>
</dbReference>
<dbReference type="SUPFAM" id="SSF52540">
    <property type="entry name" value="P-loop containing nucleoside triphosphate hydrolases"/>
    <property type="match status" value="1"/>
</dbReference>
<keyword evidence="8 13" id="KW-0067">ATP-binding</keyword>
<feature type="transmembrane region" description="Helical" evidence="15">
    <location>
        <begin position="62"/>
        <end position="83"/>
    </location>
</feature>
<keyword evidence="10" id="KW-0238">DNA-binding</keyword>
<evidence type="ECO:0000256" key="13">
    <source>
        <dbReference type="PROSITE-ProRule" id="PRU00289"/>
    </source>
</evidence>
<dbReference type="InterPro" id="IPR036388">
    <property type="entry name" value="WH-like_DNA-bd_sf"/>
</dbReference>
<dbReference type="InterPro" id="IPR025199">
    <property type="entry name" value="FtsK_4TM"/>
</dbReference>
<evidence type="ECO:0000256" key="12">
    <source>
        <dbReference type="ARBA" id="ARBA00023306"/>
    </source>
</evidence>
<feature type="binding site" evidence="13">
    <location>
        <begin position="535"/>
        <end position="542"/>
    </location>
    <ligand>
        <name>ATP</name>
        <dbReference type="ChEBI" id="CHEBI:30616"/>
    </ligand>
</feature>
<dbReference type="InterPro" id="IPR050206">
    <property type="entry name" value="FtsK/SpoIIIE/SftA"/>
</dbReference>
<keyword evidence="6 13" id="KW-0547">Nucleotide-binding</keyword>
<dbReference type="Proteomes" id="UP000477386">
    <property type="component" value="Unassembled WGS sequence"/>
</dbReference>
<evidence type="ECO:0000256" key="11">
    <source>
        <dbReference type="ARBA" id="ARBA00023136"/>
    </source>
</evidence>
<dbReference type="GO" id="GO:0051301">
    <property type="term" value="P:cell division"/>
    <property type="evidence" value="ECO:0007669"/>
    <property type="project" value="UniProtKB-KW"/>
</dbReference>
<dbReference type="InterPro" id="IPR027417">
    <property type="entry name" value="P-loop_NTPase"/>
</dbReference>
<proteinExistence type="inferred from homology"/>
<comment type="similarity">
    <text evidence="2">Belongs to the FtsK/SpoIIIE/SftA family.</text>
</comment>
<keyword evidence="5 15" id="KW-0812">Transmembrane</keyword>
<evidence type="ECO:0000256" key="2">
    <source>
        <dbReference type="ARBA" id="ARBA00006474"/>
    </source>
</evidence>
<dbReference type="Pfam" id="PF09397">
    <property type="entry name" value="FtsK_gamma"/>
    <property type="match status" value="1"/>
</dbReference>
<name>A0A6M0IKR1_9BACT</name>
<keyword evidence="3" id="KW-1003">Cell membrane</keyword>
<evidence type="ECO:0000256" key="7">
    <source>
        <dbReference type="ARBA" id="ARBA00022829"/>
    </source>
</evidence>
<evidence type="ECO:0000256" key="15">
    <source>
        <dbReference type="SAM" id="Phobius"/>
    </source>
</evidence>
<dbReference type="GO" id="GO:0007059">
    <property type="term" value="P:chromosome segregation"/>
    <property type="evidence" value="ECO:0007669"/>
    <property type="project" value="UniProtKB-KW"/>
</dbReference>
<dbReference type="InterPro" id="IPR036390">
    <property type="entry name" value="WH_DNA-bd_sf"/>
</dbReference>
<keyword evidence="7" id="KW-0159">Chromosome partition</keyword>
<dbReference type="Pfam" id="PF01580">
    <property type="entry name" value="FtsK_SpoIIIE"/>
    <property type="match status" value="1"/>
</dbReference>
<feature type="region of interest" description="Disordered" evidence="14">
    <location>
        <begin position="283"/>
        <end position="361"/>
    </location>
</feature>
<evidence type="ECO:0000313" key="18">
    <source>
        <dbReference type="Proteomes" id="UP000477386"/>
    </source>
</evidence>
<comment type="subcellular location">
    <subcellularLocation>
        <location evidence="1">Cell membrane</location>
        <topology evidence="1">Multi-pass membrane protein</topology>
    </subcellularLocation>
</comment>
<dbReference type="PANTHER" id="PTHR22683:SF41">
    <property type="entry name" value="DNA TRANSLOCASE FTSK"/>
    <property type="match status" value="1"/>
</dbReference>
<reference evidence="17 18" key="1">
    <citation type="submission" date="2020-02" db="EMBL/GenBank/DDBJ databases">
        <title>Draft genome sequence of two Spirosoma agri KCTC 52727 and Spirosoma terrae KCTC 52035.</title>
        <authorList>
            <person name="Rojas J."/>
            <person name="Ambika Manirajan B."/>
            <person name="Ratering S."/>
            <person name="Suarez C."/>
            <person name="Schnell S."/>
        </authorList>
    </citation>
    <scope>NUCLEOTIDE SEQUENCE [LARGE SCALE GENOMIC DNA]</scope>
    <source>
        <strain evidence="17 18">KCTC 52727</strain>
    </source>
</reference>
<evidence type="ECO:0000256" key="5">
    <source>
        <dbReference type="ARBA" id="ARBA00022692"/>
    </source>
</evidence>
<gene>
    <name evidence="17" type="ORF">GK091_17785</name>
</gene>
<dbReference type="Gene3D" id="3.40.50.300">
    <property type="entry name" value="P-loop containing nucleotide triphosphate hydrolases"/>
    <property type="match status" value="1"/>
</dbReference>
<keyword evidence="12" id="KW-0131">Cell cycle</keyword>
<dbReference type="SMART" id="SM00843">
    <property type="entry name" value="Ftsk_gamma"/>
    <property type="match status" value="1"/>
</dbReference>
<dbReference type="GO" id="GO:0003677">
    <property type="term" value="F:DNA binding"/>
    <property type="evidence" value="ECO:0007669"/>
    <property type="project" value="UniProtKB-KW"/>
</dbReference>
<dbReference type="Pfam" id="PF17854">
    <property type="entry name" value="FtsK_alpha"/>
    <property type="match status" value="1"/>
</dbReference>
<dbReference type="PROSITE" id="PS50901">
    <property type="entry name" value="FTSK"/>
    <property type="match status" value="1"/>
</dbReference>
<dbReference type="InterPro" id="IPR041027">
    <property type="entry name" value="FtsK_alpha"/>
</dbReference>
<feature type="compositionally biased region" description="Polar residues" evidence="14">
    <location>
        <begin position="1"/>
        <end position="15"/>
    </location>
</feature>
<organism evidence="17 18">
    <name type="scientific">Spirosoma agri</name>
    <dbReference type="NCBI Taxonomy" id="1987381"/>
    <lineage>
        <taxon>Bacteria</taxon>
        <taxon>Pseudomonadati</taxon>
        <taxon>Bacteroidota</taxon>
        <taxon>Cytophagia</taxon>
        <taxon>Cytophagales</taxon>
        <taxon>Cytophagaceae</taxon>
        <taxon>Spirosoma</taxon>
    </lineage>
</organism>
<dbReference type="GO" id="GO:0005524">
    <property type="term" value="F:ATP binding"/>
    <property type="evidence" value="ECO:0007669"/>
    <property type="project" value="UniProtKB-UniRule"/>
</dbReference>
<evidence type="ECO:0000256" key="8">
    <source>
        <dbReference type="ARBA" id="ARBA00022840"/>
    </source>
</evidence>